<evidence type="ECO:0000256" key="1">
    <source>
        <dbReference type="ARBA" id="ARBA00004401"/>
    </source>
</evidence>
<dbReference type="SUPFAM" id="SSF53955">
    <property type="entry name" value="Lysozyme-like"/>
    <property type="match status" value="1"/>
</dbReference>
<dbReference type="PANTHER" id="PTHR32282:SF33">
    <property type="entry name" value="PEPTIDOGLYCAN GLYCOSYLTRANSFERASE"/>
    <property type="match status" value="1"/>
</dbReference>
<dbReference type="UniPathway" id="UPA00219"/>
<comment type="subcellular location">
    <subcellularLocation>
        <location evidence="1">Cell membrane</location>
        <topology evidence="1">Single-pass type II membrane protein</topology>
    </subcellularLocation>
</comment>
<keyword evidence="4" id="KW-0812">Transmembrane</keyword>
<dbReference type="Pfam" id="PF00912">
    <property type="entry name" value="Transgly"/>
    <property type="match status" value="1"/>
</dbReference>
<dbReference type="GO" id="GO:0008955">
    <property type="term" value="F:peptidoglycan glycosyltransferase activity"/>
    <property type="evidence" value="ECO:0007669"/>
    <property type="project" value="TreeGrafter"/>
</dbReference>
<name>A0A060CIY9_9FIRM</name>
<dbReference type="InterPro" id="IPR001264">
    <property type="entry name" value="Glyco_trans_51"/>
</dbReference>
<dbReference type="PANTHER" id="PTHR32282">
    <property type="entry name" value="BINDING PROTEIN TRANSPEPTIDASE, PUTATIVE-RELATED"/>
    <property type="match status" value="1"/>
</dbReference>
<evidence type="ECO:0000259" key="6">
    <source>
        <dbReference type="Pfam" id="PF00912"/>
    </source>
</evidence>
<organism evidence="7">
    <name type="scientific">uncultured Desulfotomaculum sp</name>
    <dbReference type="NCBI Taxonomy" id="157294"/>
    <lineage>
        <taxon>Bacteria</taxon>
        <taxon>Bacillati</taxon>
        <taxon>Bacillota</taxon>
        <taxon>Clostridia</taxon>
        <taxon>Eubacteriales</taxon>
        <taxon>Desulfotomaculaceae</taxon>
        <taxon>Desulfotomaculum</taxon>
        <taxon>environmental samples</taxon>
    </lineage>
</organism>
<keyword evidence="5" id="KW-0046">Antibiotic resistance</keyword>
<protein>
    <recommendedName>
        <fullName evidence="2">Penicillin-binding protein 1A</fullName>
    </recommendedName>
</protein>
<dbReference type="Gene3D" id="1.10.3810.10">
    <property type="entry name" value="Biosynthetic peptidoglycan transglycosylase-like"/>
    <property type="match status" value="1"/>
</dbReference>
<dbReference type="InterPro" id="IPR023346">
    <property type="entry name" value="Lysozyme-like_dom_sf"/>
</dbReference>
<dbReference type="InterPro" id="IPR050396">
    <property type="entry name" value="Glycosyltr_51/Transpeptidase"/>
</dbReference>
<evidence type="ECO:0000256" key="4">
    <source>
        <dbReference type="ARBA" id="ARBA00022968"/>
    </source>
</evidence>
<evidence type="ECO:0000256" key="2">
    <source>
        <dbReference type="ARBA" id="ARBA00018638"/>
    </source>
</evidence>
<sequence>MPMYVSISVIPRPMQQAVIATEDRRFYEHGAIDPIGIMRAMMVNFNSGETLEGGSTISQQVVKNVFYHMSER</sequence>
<dbReference type="GO" id="GO:0005886">
    <property type="term" value="C:plasma membrane"/>
    <property type="evidence" value="ECO:0007669"/>
    <property type="project" value="UniProtKB-SubCell"/>
</dbReference>
<keyword evidence="3" id="KW-0808">Transferase</keyword>
<proteinExistence type="predicted"/>
<evidence type="ECO:0000256" key="5">
    <source>
        <dbReference type="ARBA" id="ARBA00023251"/>
    </source>
</evidence>
<accession>A0A060CIY9</accession>
<reference evidence="7" key="1">
    <citation type="journal article" date="2013" name="Environ. Microbiol.">
        <title>Seasonally variable intestinal metagenomes of the red palm weevil (Rhynchophorus ferrugineus).</title>
        <authorList>
            <person name="Jia S."/>
            <person name="Zhang X."/>
            <person name="Zhang G."/>
            <person name="Yin A."/>
            <person name="Zhang S."/>
            <person name="Li F."/>
            <person name="Wang L."/>
            <person name="Zhao D."/>
            <person name="Yun Q."/>
            <person name="Tala"/>
            <person name="Wang J."/>
            <person name="Sun G."/>
            <person name="Baabdullah M."/>
            <person name="Yu X."/>
            <person name="Hu S."/>
            <person name="Al-Mssallem I.S."/>
            <person name="Yu J."/>
        </authorList>
    </citation>
    <scope>NUCLEOTIDE SEQUENCE</scope>
</reference>
<dbReference type="GO" id="GO:0009252">
    <property type="term" value="P:peptidoglycan biosynthetic process"/>
    <property type="evidence" value="ECO:0007669"/>
    <property type="project" value="UniProtKB-UniPathway"/>
</dbReference>
<evidence type="ECO:0000313" key="7">
    <source>
        <dbReference type="EMBL" id="AIA93015.1"/>
    </source>
</evidence>
<evidence type="ECO:0000256" key="3">
    <source>
        <dbReference type="ARBA" id="ARBA00022679"/>
    </source>
</evidence>
<dbReference type="AlphaFoldDB" id="A0A060CIY9"/>
<dbReference type="EMBL" id="KF125686">
    <property type="protein sequence ID" value="AIA93015.1"/>
    <property type="molecule type" value="Genomic_DNA"/>
</dbReference>
<dbReference type="GO" id="GO:0046677">
    <property type="term" value="P:response to antibiotic"/>
    <property type="evidence" value="ECO:0007669"/>
    <property type="project" value="UniProtKB-KW"/>
</dbReference>
<keyword evidence="4" id="KW-0735">Signal-anchor</keyword>
<feature type="domain" description="Glycosyl transferase family 51" evidence="6">
    <location>
        <begin position="4"/>
        <end position="68"/>
    </location>
</feature>
<dbReference type="InterPro" id="IPR036950">
    <property type="entry name" value="PBP_transglycosylase"/>
</dbReference>